<dbReference type="RefSeq" id="WP_084230658.1">
    <property type="nucleotide sequence ID" value="NZ_FWWR01000009.1"/>
</dbReference>
<reference evidence="3" key="1">
    <citation type="submission" date="2017-04" db="EMBL/GenBank/DDBJ databases">
        <authorList>
            <person name="Varghese N."/>
            <person name="Submissions S."/>
        </authorList>
    </citation>
    <scope>NUCLEOTIDE SEQUENCE [LARGE SCALE GENOMIC DNA]</scope>
    <source>
        <strain evidence="3">DSM 20463</strain>
    </source>
</reference>
<proteinExistence type="predicted"/>
<dbReference type="OrthoDB" id="423960at2"/>
<sequence>MNNELMNLIDAVELDAVSASLNKVASVQAVIQRTLKGGHDYDTIPGTQKPTLLKPGAEKILMMFGLTSEYEIVDSIEDWKNGVFAYTVRCILSKNGAKITEGLGNCNSKEDKYRYRWVRPEDVPIGIDPNTLKANNWGKVRVENDEIYSQVNTILKMAKKRAQVDATLTVASLSEVFTQDIEDMKQFAQAEKIDNMNSEDAKRFKVNFGKHKGMTLGEIINSDKGYIKWISENAKDLTLREGAAMLLEANKEAPKKEEVHEAEQEETFFDLKNEDLPF</sequence>
<dbReference type="Proteomes" id="UP000192368">
    <property type="component" value="Unassembled WGS sequence"/>
</dbReference>
<feature type="domain" description="Exodeoxyribonuclease X-like C-terminal" evidence="1">
    <location>
        <begin position="207"/>
        <end position="234"/>
    </location>
</feature>
<organism evidence="2 3">
    <name type="scientific">Peptoniphilus asaccharolyticus DSM 20463</name>
    <dbReference type="NCBI Taxonomy" id="573058"/>
    <lineage>
        <taxon>Bacteria</taxon>
        <taxon>Bacillati</taxon>
        <taxon>Bacillota</taxon>
        <taxon>Tissierellia</taxon>
        <taxon>Tissierellales</taxon>
        <taxon>Peptoniphilaceae</taxon>
        <taxon>Peptoniphilus</taxon>
    </lineage>
</organism>
<dbReference type="EMBL" id="FWWR01000009">
    <property type="protein sequence ID" value="SMB87210.1"/>
    <property type="molecule type" value="Genomic_DNA"/>
</dbReference>
<accession>A0A1W1V1P1</accession>
<protein>
    <recommendedName>
        <fullName evidence="1">Exodeoxyribonuclease X-like C-terminal domain-containing protein</fullName>
    </recommendedName>
</protein>
<dbReference type="InterPro" id="IPR046768">
    <property type="entry name" value="ExoX-like_C"/>
</dbReference>
<evidence type="ECO:0000313" key="2">
    <source>
        <dbReference type="EMBL" id="SMB87210.1"/>
    </source>
</evidence>
<keyword evidence="3" id="KW-1185">Reference proteome</keyword>
<evidence type="ECO:0000259" key="1">
    <source>
        <dbReference type="Pfam" id="PF20600"/>
    </source>
</evidence>
<gene>
    <name evidence="2" type="ORF">SAMN00017477_1051</name>
</gene>
<dbReference type="AlphaFoldDB" id="A0A1W1V1P1"/>
<name>A0A1W1V1P1_PEPAS</name>
<dbReference type="STRING" id="573058.SAMN00017477_1051"/>
<evidence type="ECO:0000313" key="3">
    <source>
        <dbReference type="Proteomes" id="UP000192368"/>
    </source>
</evidence>
<dbReference type="Pfam" id="PF20600">
    <property type="entry name" value="ExoX-like_C"/>
    <property type="match status" value="1"/>
</dbReference>